<name>A0AAP5BMP5_9BURK</name>
<organism evidence="2 4">
    <name type="scientific">Paraburkholderia madseniana</name>
    <dbReference type="NCBI Taxonomy" id="2599607"/>
    <lineage>
        <taxon>Bacteria</taxon>
        <taxon>Pseudomonadati</taxon>
        <taxon>Pseudomonadota</taxon>
        <taxon>Betaproteobacteria</taxon>
        <taxon>Burkholderiales</taxon>
        <taxon>Burkholderiaceae</taxon>
        <taxon>Paraburkholderia</taxon>
    </lineage>
</organism>
<dbReference type="EMBL" id="JAMXWF010000056">
    <property type="protein sequence ID" value="MDQ6413320.1"/>
    <property type="molecule type" value="Genomic_DNA"/>
</dbReference>
<dbReference type="SUPFAM" id="SSF50494">
    <property type="entry name" value="Trypsin-like serine proteases"/>
    <property type="match status" value="1"/>
</dbReference>
<evidence type="ECO:0008006" key="5">
    <source>
        <dbReference type="Google" id="ProtNLM"/>
    </source>
</evidence>
<dbReference type="EMBL" id="JAPKHW010000056">
    <property type="protein sequence ID" value="MCX4151507.1"/>
    <property type="molecule type" value="Genomic_DNA"/>
</dbReference>
<gene>
    <name evidence="2" type="ORF">NIE36_40040</name>
    <name evidence="1" type="ORF">OSB80_40135</name>
</gene>
<dbReference type="RefSeq" id="WP_266261731.1">
    <property type="nucleotide sequence ID" value="NZ_JAMXWF010000056.1"/>
</dbReference>
<dbReference type="AlphaFoldDB" id="A0AAP5BMP5"/>
<keyword evidence="3" id="KW-1185">Reference proteome</keyword>
<dbReference type="Proteomes" id="UP001209412">
    <property type="component" value="Unassembled WGS sequence"/>
</dbReference>
<accession>A0AAP5BMP5</accession>
<sequence>MTPDEARALLAGPFGLELMRFPLRFTKPAFFGIWPRRGDPLVVNNGSASLIRRGEEHFAITCHHVLDGFRQKRAESKRAFFQVANCRLDPFAQLAEERDRPDVAVIRLSAAQAAEITRDSNGIGEAFLEIEDARSELVPEGMGIAFGGFPGDLRLQPSVAELNFGSYSCGATPVTTSRDDYLVCQFERAEWVRQGYEPEPATIGGISGCPVLRIHESEAGIISHSFGGIVYEYSPEFDLLYIVPAAAIYDLMGW</sequence>
<reference evidence="2" key="1">
    <citation type="submission" date="2022-06" db="EMBL/GenBank/DDBJ databases">
        <title>PHB producers.</title>
        <authorList>
            <person name="Besaury L."/>
        </authorList>
    </citation>
    <scope>NUCLEOTIDE SEQUENCE</scope>
    <source>
        <strain evidence="2 3">SEWS6</strain>
    </source>
</reference>
<evidence type="ECO:0000313" key="1">
    <source>
        <dbReference type="EMBL" id="MCX4151507.1"/>
    </source>
</evidence>
<evidence type="ECO:0000313" key="3">
    <source>
        <dbReference type="Proteomes" id="UP001209412"/>
    </source>
</evidence>
<evidence type="ECO:0000313" key="4">
    <source>
        <dbReference type="Proteomes" id="UP001242288"/>
    </source>
</evidence>
<comment type="caution">
    <text evidence="2">The sequence shown here is derived from an EMBL/GenBank/DDBJ whole genome shotgun (WGS) entry which is preliminary data.</text>
</comment>
<proteinExistence type="predicted"/>
<dbReference type="InterPro" id="IPR009003">
    <property type="entry name" value="Peptidase_S1_PA"/>
</dbReference>
<dbReference type="Proteomes" id="UP001242288">
    <property type="component" value="Unassembled WGS sequence"/>
</dbReference>
<evidence type="ECO:0000313" key="2">
    <source>
        <dbReference type="EMBL" id="MDQ6413320.1"/>
    </source>
</evidence>
<protein>
    <recommendedName>
        <fullName evidence="5">Serine protease</fullName>
    </recommendedName>
</protein>